<keyword evidence="1" id="KW-1133">Transmembrane helix</keyword>
<keyword evidence="1" id="KW-0472">Membrane</keyword>
<proteinExistence type="predicted"/>
<reference evidence="2 3" key="1">
    <citation type="submission" date="2024-02" db="EMBL/GenBank/DDBJ databases">
        <title>First draft genome assembly of two strains of Seiridium cardinale.</title>
        <authorList>
            <person name="Emiliani G."/>
            <person name="Scali E."/>
        </authorList>
    </citation>
    <scope>NUCLEOTIDE SEQUENCE [LARGE SCALE GENOMIC DNA]</scope>
    <source>
        <strain evidence="2 3">BM-138-000479</strain>
    </source>
</reference>
<sequence>MKGRSWIIAISTFDNHFLFYNPIRSDSTFQPVKMALVSLAHKISLGLLMIVSIIELGFVTGTVGWLHDTASKGFEFNYNGSTHKLAGTPSNFLVDQGHTSNGAAGTAFVIIGLGGIVALWVRNGGSHKSRTCGRNFYYLWLAFQIPAFLLTTGALGYVFNVTNARNGQTIDAPLAASLNGTPYTADSWTPQNWFAAVLQLDLVYGRDDISSHLQIMRGWQYNLIPFFLVQLAETILSFLDYSRWRRSGSKLTLHSQI</sequence>
<comment type="caution">
    <text evidence="2">The sequence shown here is derived from an EMBL/GenBank/DDBJ whole genome shotgun (WGS) entry which is preliminary data.</text>
</comment>
<evidence type="ECO:0000256" key="1">
    <source>
        <dbReference type="SAM" id="Phobius"/>
    </source>
</evidence>
<accession>A0ABR2XWP0</accession>
<gene>
    <name evidence="2" type="ORF">SCAR479_05198</name>
</gene>
<evidence type="ECO:0000313" key="3">
    <source>
        <dbReference type="Proteomes" id="UP001465668"/>
    </source>
</evidence>
<protein>
    <submittedName>
        <fullName evidence="2">Uncharacterized protein</fullName>
    </submittedName>
</protein>
<feature type="transmembrane region" description="Helical" evidence="1">
    <location>
        <begin position="137"/>
        <end position="159"/>
    </location>
</feature>
<feature type="transmembrane region" description="Helical" evidence="1">
    <location>
        <begin position="102"/>
        <end position="121"/>
    </location>
</feature>
<keyword evidence="3" id="KW-1185">Reference proteome</keyword>
<name>A0ABR2XWP0_9PEZI</name>
<dbReference type="Proteomes" id="UP001465668">
    <property type="component" value="Unassembled WGS sequence"/>
</dbReference>
<dbReference type="EMBL" id="JARVKM010000017">
    <property type="protein sequence ID" value="KAK9778228.1"/>
    <property type="molecule type" value="Genomic_DNA"/>
</dbReference>
<feature type="transmembrane region" description="Helical" evidence="1">
    <location>
        <begin position="43"/>
        <end position="66"/>
    </location>
</feature>
<organism evidence="2 3">
    <name type="scientific">Seiridium cardinale</name>
    <dbReference type="NCBI Taxonomy" id="138064"/>
    <lineage>
        <taxon>Eukaryota</taxon>
        <taxon>Fungi</taxon>
        <taxon>Dikarya</taxon>
        <taxon>Ascomycota</taxon>
        <taxon>Pezizomycotina</taxon>
        <taxon>Sordariomycetes</taxon>
        <taxon>Xylariomycetidae</taxon>
        <taxon>Amphisphaeriales</taxon>
        <taxon>Sporocadaceae</taxon>
        <taxon>Seiridium</taxon>
    </lineage>
</organism>
<evidence type="ECO:0000313" key="2">
    <source>
        <dbReference type="EMBL" id="KAK9778228.1"/>
    </source>
</evidence>
<keyword evidence="1" id="KW-0812">Transmembrane</keyword>